<dbReference type="OrthoDB" id="2627867at2"/>
<gene>
    <name evidence="1" type="ORF">KCTCHS21_56890</name>
</gene>
<proteinExistence type="predicted"/>
<sequence>MAMEKRLIVKGGVGRALLDTSKLGCGFTLEPSERGWKMEIEDVSAEMAESLKGLVEEIHFFYYEDDKEQQSHQKWWLSDLKYPLLAYDSDNSLLTIEVSERVGFTVDSSEHVAK</sequence>
<dbReference type="EMBL" id="AP019400">
    <property type="protein sequence ID" value="BBI36290.1"/>
    <property type="molecule type" value="Genomic_DNA"/>
</dbReference>
<dbReference type="AlphaFoldDB" id="A0A3T1DDT0"/>
<evidence type="ECO:0000313" key="1">
    <source>
        <dbReference type="EMBL" id="BBI36290.1"/>
    </source>
</evidence>
<dbReference type="Proteomes" id="UP000289856">
    <property type="component" value="Chromosome"/>
</dbReference>
<evidence type="ECO:0000313" key="2">
    <source>
        <dbReference type="Proteomes" id="UP000289856"/>
    </source>
</evidence>
<dbReference type="KEGG" id="cohn:KCTCHS21_56890"/>
<keyword evidence="2" id="KW-1185">Reference proteome</keyword>
<protein>
    <submittedName>
        <fullName evidence="1">Uncharacterized protein</fullName>
    </submittedName>
</protein>
<accession>A0A3T1DDT0</accession>
<dbReference type="RefSeq" id="WP_130615657.1">
    <property type="nucleotide sequence ID" value="NZ_AP019400.1"/>
</dbReference>
<organism evidence="1 2">
    <name type="scientific">Cohnella abietis</name>
    <dbReference type="NCBI Taxonomy" id="2507935"/>
    <lineage>
        <taxon>Bacteria</taxon>
        <taxon>Bacillati</taxon>
        <taxon>Bacillota</taxon>
        <taxon>Bacilli</taxon>
        <taxon>Bacillales</taxon>
        <taxon>Paenibacillaceae</taxon>
        <taxon>Cohnella</taxon>
    </lineage>
</organism>
<name>A0A3T1DDT0_9BACL</name>
<reference evidence="1 2" key="1">
    <citation type="submission" date="2019-01" db="EMBL/GenBank/DDBJ databases">
        <title>Complete genome sequence of Cohnella hallensis HS21 isolated from Korean fir (Abies koreana) rhizospheric soil.</title>
        <authorList>
            <person name="Jiang L."/>
            <person name="Kang S.W."/>
            <person name="Kim S."/>
            <person name="Jung J."/>
            <person name="Kim C.Y."/>
            <person name="Kim D.H."/>
            <person name="Kim S.W."/>
            <person name="Lee J."/>
        </authorList>
    </citation>
    <scope>NUCLEOTIDE SEQUENCE [LARGE SCALE GENOMIC DNA]</scope>
    <source>
        <strain evidence="1 2">HS21</strain>
    </source>
</reference>